<dbReference type="Proteomes" id="UP000052230">
    <property type="component" value="Unassembled WGS sequence"/>
</dbReference>
<dbReference type="KEGG" id="xcu:J159_02316"/>
<evidence type="ECO:0000313" key="4">
    <source>
        <dbReference type="EMBL" id="MBD4335675.1"/>
    </source>
</evidence>
<keyword evidence="1" id="KW-0472">Membrane</keyword>
<dbReference type="Pfam" id="PF17201">
    <property type="entry name" value="Cache_3-Cache_2"/>
    <property type="match status" value="1"/>
</dbReference>
<dbReference type="EMBL" id="JAABFR010000286">
    <property type="protein sequence ID" value="MBD4335675.1"/>
    <property type="molecule type" value="Genomic_DNA"/>
</dbReference>
<accession>A0A0U5FE33</accession>
<name>A0A0U5FE33_XANCI</name>
<dbReference type="Pfam" id="PF00672">
    <property type="entry name" value="HAMP"/>
    <property type="match status" value="1"/>
</dbReference>
<dbReference type="Proteomes" id="UP000653002">
    <property type="component" value="Unassembled WGS sequence"/>
</dbReference>
<feature type="domain" description="HAMP" evidence="2">
    <location>
        <begin position="317"/>
        <end position="370"/>
    </location>
</feature>
<evidence type="ECO:0000313" key="3">
    <source>
        <dbReference type="EMBL" id="CEG16525.1"/>
    </source>
</evidence>
<dbReference type="SUPFAM" id="SSF158472">
    <property type="entry name" value="HAMP domain-like"/>
    <property type="match status" value="1"/>
</dbReference>
<reference evidence="4" key="2">
    <citation type="submission" date="2020-01" db="EMBL/GenBank/DDBJ databases">
        <authorList>
            <person name="Richard D."/>
        </authorList>
    </citation>
    <scope>NUCLEOTIDE SEQUENCE</scope>
    <source>
        <strain evidence="4">JP541</strain>
    </source>
</reference>
<organism evidence="3 5">
    <name type="scientific">Xanthomonas citri pv. citri</name>
    <dbReference type="NCBI Taxonomy" id="611301"/>
    <lineage>
        <taxon>Bacteria</taxon>
        <taxon>Pseudomonadati</taxon>
        <taxon>Pseudomonadota</taxon>
        <taxon>Gammaproteobacteria</taxon>
        <taxon>Lysobacterales</taxon>
        <taxon>Lysobacteraceae</taxon>
        <taxon>Xanthomonas</taxon>
    </lineage>
</organism>
<dbReference type="KEGG" id="xcm:J164_02315"/>
<feature type="transmembrane region" description="Helical" evidence="1">
    <location>
        <begin position="294"/>
        <end position="316"/>
    </location>
</feature>
<dbReference type="InterPro" id="IPR003660">
    <property type="entry name" value="HAMP_dom"/>
</dbReference>
<evidence type="ECO:0000313" key="5">
    <source>
        <dbReference type="Proteomes" id="UP000052230"/>
    </source>
</evidence>
<dbReference type="Gene3D" id="6.10.340.10">
    <property type="match status" value="1"/>
</dbReference>
<gene>
    <name evidence="4" type="ORF">GUH15_06275</name>
    <name evidence="3" type="ORF">XAC3562_420044</name>
</gene>
<dbReference type="KEGG" id="xcn:J169_02325"/>
<dbReference type="KEGG" id="xcw:J162_02317"/>
<keyword evidence="5" id="KW-1185">Reference proteome</keyword>
<comment type="caution">
    <text evidence="3">The sequence shown here is derived from an EMBL/GenBank/DDBJ whole genome shotgun (WGS) entry which is preliminary data.</text>
</comment>
<dbReference type="PROSITE" id="PS50885">
    <property type="entry name" value="HAMP"/>
    <property type="match status" value="1"/>
</dbReference>
<dbReference type="KEGG" id="xcf:J172_02319"/>
<sequence length="375" mass="41214">MLRHSLRVRLLLPVLALVLVVVVALTVILAITEANRVKFETGDAIERQSVSLQTLFAVTRAMMLDRVNSSMRQLRREANKEGAPSIGGDVRVADRSANDLLLGQRSQANAFTLVDEVTAIHEGTATLFSRTGDDFVRISTNVKKDDGSRAIGTVLDPNGQAAAKLRNGESFYGVVDILGNPYVTGYEPIFAGNDKRVIGAWYVGYKADTQALENVVSSRRVLDSGFIAVFDSKNKLRFQSTTGATTDTATIERIVKDTPDDWVVTKEQVPDWGFTLVSAYPRSDVNGVIVRQSLWIAGIGLLVCALLLGLQWALIWSRVLRPIQHLTTVAEELSLGKWNHTIAEVNLKDEIGTLARAISRLSNSVRLAMERLSKR</sequence>
<dbReference type="GO" id="GO:0016020">
    <property type="term" value="C:membrane"/>
    <property type="evidence" value="ECO:0007669"/>
    <property type="project" value="InterPro"/>
</dbReference>
<proteinExistence type="predicted"/>
<evidence type="ECO:0000259" key="2">
    <source>
        <dbReference type="PROSITE" id="PS50885"/>
    </source>
</evidence>
<dbReference type="PATRIC" id="fig|434928.28.peg.2377"/>
<dbReference type="InterPro" id="IPR033462">
    <property type="entry name" value="Cache_3-Cache_2"/>
</dbReference>
<dbReference type="KEGG" id="xcr:J163_02313"/>
<dbReference type="SMART" id="SM00304">
    <property type="entry name" value="HAMP"/>
    <property type="match status" value="1"/>
</dbReference>
<dbReference type="GO" id="GO:0007165">
    <property type="term" value="P:signal transduction"/>
    <property type="evidence" value="ECO:0007669"/>
    <property type="project" value="InterPro"/>
</dbReference>
<dbReference type="SUPFAM" id="SSF103190">
    <property type="entry name" value="Sensory domain-like"/>
    <property type="match status" value="1"/>
</dbReference>
<keyword evidence="1" id="KW-1133">Transmembrane helix</keyword>
<dbReference type="RefSeq" id="WP_011051381.1">
    <property type="nucleotide sequence ID" value="NZ_CAVLHM010000013.1"/>
</dbReference>
<dbReference type="AlphaFoldDB" id="A0A0U5FE33"/>
<dbReference type="CDD" id="cd06225">
    <property type="entry name" value="HAMP"/>
    <property type="match status" value="1"/>
</dbReference>
<dbReference type="EMBL" id="CCXZ01000136">
    <property type="protein sequence ID" value="CEG16525.1"/>
    <property type="molecule type" value="Genomic_DNA"/>
</dbReference>
<reference evidence="3 5" key="1">
    <citation type="submission" date="2014-09" db="EMBL/GenBank/DDBJ databases">
        <authorList>
            <person name="Regsiter A."/>
        </authorList>
    </citation>
    <scope>NUCLEOTIDE SEQUENCE [LARGE SCALE GENOMIC DNA]</scope>
</reference>
<evidence type="ECO:0000256" key="1">
    <source>
        <dbReference type="SAM" id="Phobius"/>
    </source>
</evidence>
<keyword evidence="1" id="KW-0812">Transmembrane</keyword>
<dbReference type="InterPro" id="IPR029151">
    <property type="entry name" value="Sensor-like_sf"/>
</dbReference>
<dbReference type="GeneID" id="66911294"/>
<protein>
    <submittedName>
        <fullName evidence="4">HAMP domain-containing protein</fullName>
    </submittedName>
    <submittedName>
        <fullName evidence="3">Methyl-accepting chemotaxis protein</fullName>
    </submittedName>
</protein>